<dbReference type="PANTHER" id="PTHR11735">
    <property type="entry name" value="TRNA N6-ADENOSINE THREONYLCARBAMOYLTRANSFERASE"/>
    <property type="match status" value="1"/>
</dbReference>
<protein>
    <recommendedName>
        <fullName evidence="1">N(6)-L-threonylcarbamoyladenine synthase</fullName>
        <ecNumber evidence="1">2.3.1.234</ecNumber>
    </recommendedName>
</protein>
<sequence length="203" mass="22945">MAKKREEGLLVVAAATPSCCHRRSFLCRRRASLPSRRHRVIIVGEQRKRERERTTRRGRQRVASVSLPAPLFKAEIVANILACKGEDTTGKANNIKVGVVTLDITFLSNQRHIYITPSDHCFLPRETAYDHLHHVLPLPKSALENANVTPHDINCIYYTKDPVMGAPLQVSAIIVRLLSQLWKKPIVAVNHCITHIKISRIEL</sequence>
<comment type="catalytic activity">
    <reaction evidence="6">
        <text>L-threonylcarbamoyladenylate + adenosine(37) in tRNA = N(6)-L-threonylcarbamoyladenosine(37) in tRNA + AMP + H(+)</text>
        <dbReference type="Rhea" id="RHEA:37059"/>
        <dbReference type="Rhea" id="RHEA-COMP:10162"/>
        <dbReference type="Rhea" id="RHEA-COMP:10163"/>
        <dbReference type="ChEBI" id="CHEBI:15378"/>
        <dbReference type="ChEBI" id="CHEBI:73682"/>
        <dbReference type="ChEBI" id="CHEBI:74411"/>
        <dbReference type="ChEBI" id="CHEBI:74418"/>
        <dbReference type="ChEBI" id="CHEBI:456215"/>
        <dbReference type="EC" id="2.3.1.234"/>
    </reaction>
</comment>
<dbReference type="Proteomes" id="UP001341840">
    <property type="component" value="Unassembled WGS sequence"/>
</dbReference>
<dbReference type="Gene3D" id="3.30.420.40">
    <property type="match status" value="1"/>
</dbReference>
<evidence type="ECO:0000256" key="5">
    <source>
        <dbReference type="ARBA" id="ARBA00023315"/>
    </source>
</evidence>
<feature type="domain" description="Gcp-like" evidence="7">
    <location>
        <begin position="122"/>
        <end position="202"/>
    </location>
</feature>
<accession>A0ABU6RBA7</accession>
<comment type="caution">
    <text evidence="8">The sequence shown here is derived from an EMBL/GenBank/DDBJ whole genome shotgun (WGS) entry which is preliminary data.</text>
</comment>
<reference evidence="8 9" key="1">
    <citation type="journal article" date="2023" name="Plants (Basel)">
        <title>Bridging the Gap: Combining Genomics and Transcriptomics Approaches to Understand Stylosanthes scabra, an Orphan Legume from the Brazilian Caatinga.</title>
        <authorList>
            <person name="Ferreira-Neto J.R.C."/>
            <person name="da Silva M.D."/>
            <person name="Binneck E."/>
            <person name="de Melo N.F."/>
            <person name="da Silva R.H."/>
            <person name="de Melo A.L.T.M."/>
            <person name="Pandolfi V."/>
            <person name="Bustamante F.O."/>
            <person name="Brasileiro-Vidal A.C."/>
            <person name="Benko-Iseppon A.M."/>
        </authorList>
    </citation>
    <scope>NUCLEOTIDE SEQUENCE [LARGE SCALE GENOMIC DNA]</scope>
    <source>
        <tissue evidence="8">Leaves</tissue>
    </source>
</reference>
<evidence type="ECO:0000259" key="7">
    <source>
        <dbReference type="Pfam" id="PF00814"/>
    </source>
</evidence>
<keyword evidence="2 8" id="KW-0808">Transferase</keyword>
<dbReference type="SUPFAM" id="SSF53067">
    <property type="entry name" value="Actin-like ATPase domain"/>
    <property type="match status" value="1"/>
</dbReference>
<dbReference type="PRINTS" id="PR00789">
    <property type="entry name" value="OSIALOPTASE"/>
</dbReference>
<evidence type="ECO:0000313" key="8">
    <source>
        <dbReference type="EMBL" id="MED6121267.1"/>
    </source>
</evidence>
<dbReference type="GO" id="GO:0061711">
    <property type="term" value="F:tRNA N(6)-L-threonylcarbamoyladenine synthase activity"/>
    <property type="evidence" value="ECO:0007669"/>
    <property type="project" value="UniProtKB-EC"/>
</dbReference>
<dbReference type="Pfam" id="PF00814">
    <property type="entry name" value="TsaD"/>
    <property type="match status" value="1"/>
</dbReference>
<keyword evidence="3" id="KW-0819">tRNA processing</keyword>
<dbReference type="EC" id="2.3.1.234" evidence="1"/>
<name>A0ABU6RBA7_9FABA</name>
<evidence type="ECO:0000256" key="6">
    <source>
        <dbReference type="ARBA" id="ARBA00048117"/>
    </source>
</evidence>
<evidence type="ECO:0000256" key="2">
    <source>
        <dbReference type="ARBA" id="ARBA00022679"/>
    </source>
</evidence>
<keyword evidence="9" id="KW-1185">Reference proteome</keyword>
<dbReference type="PANTHER" id="PTHR11735:SF14">
    <property type="entry name" value="TRNA N6-ADENOSINE THREONYLCARBAMOYLTRANSFERASE"/>
    <property type="match status" value="1"/>
</dbReference>
<dbReference type="InterPro" id="IPR017861">
    <property type="entry name" value="KAE1/TsaD"/>
</dbReference>
<evidence type="ECO:0000256" key="4">
    <source>
        <dbReference type="ARBA" id="ARBA00022723"/>
    </source>
</evidence>
<proteinExistence type="predicted"/>
<evidence type="ECO:0000313" key="9">
    <source>
        <dbReference type="Proteomes" id="UP001341840"/>
    </source>
</evidence>
<gene>
    <name evidence="8" type="primary">GCP2_2</name>
    <name evidence="8" type="ORF">PIB30_028517</name>
</gene>
<evidence type="ECO:0000256" key="3">
    <source>
        <dbReference type="ARBA" id="ARBA00022694"/>
    </source>
</evidence>
<dbReference type="InterPro" id="IPR043129">
    <property type="entry name" value="ATPase_NBD"/>
</dbReference>
<organism evidence="8 9">
    <name type="scientific">Stylosanthes scabra</name>
    <dbReference type="NCBI Taxonomy" id="79078"/>
    <lineage>
        <taxon>Eukaryota</taxon>
        <taxon>Viridiplantae</taxon>
        <taxon>Streptophyta</taxon>
        <taxon>Embryophyta</taxon>
        <taxon>Tracheophyta</taxon>
        <taxon>Spermatophyta</taxon>
        <taxon>Magnoliopsida</taxon>
        <taxon>eudicotyledons</taxon>
        <taxon>Gunneridae</taxon>
        <taxon>Pentapetalae</taxon>
        <taxon>rosids</taxon>
        <taxon>fabids</taxon>
        <taxon>Fabales</taxon>
        <taxon>Fabaceae</taxon>
        <taxon>Papilionoideae</taxon>
        <taxon>50 kb inversion clade</taxon>
        <taxon>dalbergioids sensu lato</taxon>
        <taxon>Dalbergieae</taxon>
        <taxon>Pterocarpus clade</taxon>
        <taxon>Stylosanthes</taxon>
    </lineage>
</organism>
<keyword evidence="5 8" id="KW-0012">Acyltransferase</keyword>
<dbReference type="InterPro" id="IPR000905">
    <property type="entry name" value="Gcp-like_dom"/>
</dbReference>
<dbReference type="EMBL" id="JASCZI010030321">
    <property type="protein sequence ID" value="MED6121267.1"/>
    <property type="molecule type" value="Genomic_DNA"/>
</dbReference>
<evidence type="ECO:0000256" key="1">
    <source>
        <dbReference type="ARBA" id="ARBA00012156"/>
    </source>
</evidence>
<keyword evidence="4" id="KW-0479">Metal-binding</keyword>